<dbReference type="GO" id="GO:0016925">
    <property type="term" value="P:protein sumoylation"/>
    <property type="evidence" value="ECO:0007669"/>
    <property type="project" value="UniProtKB-UniPathway"/>
</dbReference>
<evidence type="ECO:0000259" key="15">
    <source>
        <dbReference type="PROSITE" id="PS51044"/>
    </source>
</evidence>
<evidence type="ECO:0000256" key="13">
    <source>
        <dbReference type="PROSITE-ProRule" id="PRU00452"/>
    </source>
</evidence>
<reference evidence="16" key="2">
    <citation type="submission" date="2015-06" db="UniProtKB">
        <authorList>
            <consortium name="EnsemblMetazoa"/>
        </authorList>
    </citation>
    <scope>IDENTIFICATION</scope>
</reference>
<sequence>MSQQINSTFRGEESQIRELLNMFQVTILKTGHDTLLLESKFDSDLKQKLKPKLTKYMKNLVEMDQRLSNEKEAASEANNDINAAYRAYSDPTTLASEDEDPLPEEPVEFDDNGEPVYHWPPASWGNTTTGQNYLRILEDDNFDIFFDHLIKIKDGQPKNKSDPRVKSLKNLLAQKENNNGDVEDEDDEPIASEVESIPIDPITKKKIRVPVKNVKCGHIYDKDSIASYMKSTNPRCPYIGCVNRAPIRPDDVVNDEETRQKIEYLMALEDNESDDE</sequence>
<dbReference type="OMA" id="NVKCGHI"/>
<dbReference type="InterPro" id="IPR004181">
    <property type="entry name" value="Znf_MIZ"/>
</dbReference>
<evidence type="ECO:0000256" key="2">
    <source>
        <dbReference type="ARBA" id="ARBA00004718"/>
    </source>
</evidence>
<evidence type="ECO:0000256" key="3">
    <source>
        <dbReference type="ARBA" id="ARBA00008212"/>
    </source>
</evidence>
<keyword evidence="10" id="KW-0539">Nucleus</keyword>
<evidence type="ECO:0000256" key="12">
    <source>
        <dbReference type="ARBA" id="ARBA00032533"/>
    </source>
</evidence>
<keyword evidence="14" id="KW-0175">Coiled coil</keyword>
<dbReference type="InterPro" id="IPR013083">
    <property type="entry name" value="Znf_RING/FYVE/PHD"/>
</dbReference>
<evidence type="ECO:0000256" key="8">
    <source>
        <dbReference type="ARBA" id="ARBA00022786"/>
    </source>
</evidence>
<comment type="pathway">
    <text evidence="2">Protein modification; protein sumoylation.</text>
</comment>
<evidence type="ECO:0000256" key="10">
    <source>
        <dbReference type="ARBA" id="ARBA00023242"/>
    </source>
</evidence>
<dbReference type="STRING" id="32264.T1KL86"/>
<feature type="domain" description="SP-RING-type" evidence="15">
    <location>
        <begin position="185"/>
        <end position="267"/>
    </location>
</feature>
<dbReference type="EMBL" id="CAEY01000210">
    <property type="status" value="NOT_ANNOTATED_CDS"/>
    <property type="molecule type" value="Genomic_DNA"/>
</dbReference>
<dbReference type="GO" id="GO:0008270">
    <property type="term" value="F:zinc ion binding"/>
    <property type="evidence" value="ECO:0007669"/>
    <property type="project" value="UniProtKB-KW"/>
</dbReference>
<evidence type="ECO:0000256" key="4">
    <source>
        <dbReference type="ARBA" id="ARBA00020923"/>
    </source>
</evidence>
<dbReference type="SUPFAM" id="SSF57850">
    <property type="entry name" value="RING/U-box"/>
    <property type="match status" value="1"/>
</dbReference>
<dbReference type="GO" id="GO:0000724">
    <property type="term" value="P:double-strand break repair via homologous recombination"/>
    <property type="evidence" value="ECO:0007669"/>
    <property type="project" value="InterPro"/>
</dbReference>
<keyword evidence="7 13" id="KW-0863">Zinc-finger</keyword>
<dbReference type="PANTHER" id="PTHR21330:SF1">
    <property type="entry name" value="E3 SUMO-PROTEIN LIGASE NSE2"/>
    <property type="match status" value="1"/>
</dbReference>
<dbReference type="GO" id="GO:0061665">
    <property type="term" value="F:SUMO ligase activity"/>
    <property type="evidence" value="ECO:0007669"/>
    <property type="project" value="TreeGrafter"/>
</dbReference>
<evidence type="ECO:0000256" key="5">
    <source>
        <dbReference type="ARBA" id="ARBA00022679"/>
    </source>
</evidence>
<evidence type="ECO:0000313" key="16">
    <source>
        <dbReference type="EnsemblMetazoa" id="tetur14g01560.1"/>
    </source>
</evidence>
<dbReference type="HOGENOM" id="CLU_1009453_0_0_1"/>
<organism evidence="16 17">
    <name type="scientific">Tetranychus urticae</name>
    <name type="common">Two-spotted spider mite</name>
    <dbReference type="NCBI Taxonomy" id="32264"/>
    <lineage>
        <taxon>Eukaryota</taxon>
        <taxon>Metazoa</taxon>
        <taxon>Ecdysozoa</taxon>
        <taxon>Arthropoda</taxon>
        <taxon>Chelicerata</taxon>
        <taxon>Arachnida</taxon>
        <taxon>Acari</taxon>
        <taxon>Acariformes</taxon>
        <taxon>Trombidiformes</taxon>
        <taxon>Prostigmata</taxon>
        <taxon>Eleutherengona</taxon>
        <taxon>Raphignathae</taxon>
        <taxon>Tetranychoidea</taxon>
        <taxon>Tetranychidae</taxon>
        <taxon>Tetranychus</taxon>
    </lineage>
</organism>
<comment type="subcellular location">
    <subcellularLocation>
        <location evidence="1">Nucleus</location>
    </subcellularLocation>
</comment>
<evidence type="ECO:0000256" key="11">
    <source>
        <dbReference type="ARBA" id="ARBA00031731"/>
    </source>
</evidence>
<dbReference type="CDD" id="cd16651">
    <property type="entry name" value="SPL-RING_NSE2"/>
    <property type="match status" value="1"/>
</dbReference>
<dbReference type="Gene3D" id="3.30.40.10">
    <property type="entry name" value="Zinc/RING finger domain, C3HC4 (zinc finger)"/>
    <property type="match status" value="1"/>
</dbReference>
<keyword evidence="5" id="KW-0808">Transferase</keyword>
<dbReference type="PROSITE" id="PS51044">
    <property type="entry name" value="ZF_SP_RING"/>
    <property type="match status" value="1"/>
</dbReference>
<dbReference type="GO" id="GO:0030915">
    <property type="term" value="C:Smc5-Smc6 complex"/>
    <property type="evidence" value="ECO:0007669"/>
    <property type="project" value="InterPro"/>
</dbReference>
<dbReference type="Proteomes" id="UP000015104">
    <property type="component" value="Unassembled WGS sequence"/>
</dbReference>
<dbReference type="Pfam" id="PF11789">
    <property type="entry name" value="zf-Nse"/>
    <property type="match status" value="1"/>
</dbReference>
<evidence type="ECO:0000256" key="7">
    <source>
        <dbReference type="ARBA" id="ARBA00022771"/>
    </source>
</evidence>
<dbReference type="UniPathway" id="UPA00886"/>
<dbReference type="InterPro" id="IPR026846">
    <property type="entry name" value="Nse2(Mms21)"/>
</dbReference>
<keyword evidence="17" id="KW-1185">Reference proteome</keyword>
<reference evidence="17" key="1">
    <citation type="submission" date="2011-08" db="EMBL/GenBank/DDBJ databases">
        <authorList>
            <person name="Rombauts S."/>
        </authorList>
    </citation>
    <scope>NUCLEOTIDE SEQUENCE</scope>
    <source>
        <strain evidence="17">London</strain>
    </source>
</reference>
<evidence type="ECO:0000256" key="6">
    <source>
        <dbReference type="ARBA" id="ARBA00022723"/>
    </source>
</evidence>
<evidence type="ECO:0000313" key="17">
    <source>
        <dbReference type="Proteomes" id="UP000015104"/>
    </source>
</evidence>
<protein>
    <recommendedName>
        <fullName evidence="4">E3 SUMO-protein ligase NSE2</fullName>
    </recommendedName>
    <alternativeName>
        <fullName evidence="11">E3 SUMO-protein transferase NSE2</fullName>
    </alternativeName>
    <alternativeName>
        <fullName evidence="12">Non-structural maintenance of chromosomes element 2 homolog</fullName>
    </alternativeName>
</protein>
<dbReference type="KEGG" id="tut:107365083"/>
<keyword evidence="8" id="KW-0833">Ubl conjugation pathway</keyword>
<keyword evidence="9" id="KW-0862">Zinc</keyword>
<dbReference type="PANTHER" id="PTHR21330">
    <property type="entry name" value="E3 SUMO-PROTEIN LIGASE NSE2"/>
    <property type="match status" value="1"/>
</dbReference>
<dbReference type="GO" id="GO:0005634">
    <property type="term" value="C:nucleus"/>
    <property type="evidence" value="ECO:0007669"/>
    <property type="project" value="UniProtKB-SubCell"/>
</dbReference>
<proteinExistence type="inferred from homology"/>
<dbReference type="AlphaFoldDB" id="T1KL86"/>
<name>T1KL86_TETUR</name>
<dbReference type="OrthoDB" id="26899at2759"/>
<evidence type="ECO:0000256" key="14">
    <source>
        <dbReference type="SAM" id="Coils"/>
    </source>
</evidence>
<accession>T1KL86</accession>
<gene>
    <name evidence="16" type="primary">107365083</name>
</gene>
<feature type="coiled-coil region" evidence="14">
    <location>
        <begin position="53"/>
        <end position="80"/>
    </location>
</feature>
<dbReference type="EnsemblMetazoa" id="tetur14g01560.1">
    <property type="protein sequence ID" value="tetur14g01560.1"/>
    <property type="gene ID" value="tetur14g01560"/>
</dbReference>
<comment type="similarity">
    <text evidence="3">Belongs to the NSE2 family.</text>
</comment>
<dbReference type="eggNOG" id="KOG2979">
    <property type="taxonomic scope" value="Eukaryota"/>
</dbReference>
<evidence type="ECO:0000256" key="1">
    <source>
        <dbReference type="ARBA" id="ARBA00004123"/>
    </source>
</evidence>
<keyword evidence="6" id="KW-0479">Metal-binding</keyword>
<evidence type="ECO:0000256" key="9">
    <source>
        <dbReference type="ARBA" id="ARBA00022833"/>
    </source>
</evidence>